<name>A0ABT9DD95_9CELL</name>
<dbReference type="InterPro" id="IPR036291">
    <property type="entry name" value="NAD(P)-bd_dom_sf"/>
</dbReference>
<evidence type="ECO:0000256" key="1">
    <source>
        <dbReference type="ARBA" id="ARBA00010944"/>
    </source>
</evidence>
<comment type="similarity">
    <text evidence="1 2">Belongs to the dTDP-4-dehydrorhamnose reductase family.</text>
</comment>
<dbReference type="Gene3D" id="3.90.25.10">
    <property type="entry name" value="UDP-galactose 4-epimerase, domain 1"/>
    <property type="match status" value="1"/>
</dbReference>
<dbReference type="CDD" id="cd05254">
    <property type="entry name" value="dTDP_HR_like_SDR_e"/>
    <property type="match status" value="1"/>
</dbReference>
<evidence type="ECO:0000256" key="2">
    <source>
        <dbReference type="RuleBase" id="RU364082"/>
    </source>
</evidence>
<dbReference type="Gene3D" id="3.40.50.720">
    <property type="entry name" value="NAD(P)-binding Rossmann-like Domain"/>
    <property type="match status" value="1"/>
</dbReference>
<dbReference type="Pfam" id="PF04321">
    <property type="entry name" value="RmlD_sub_bind"/>
    <property type="match status" value="1"/>
</dbReference>
<evidence type="ECO:0000313" key="5">
    <source>
        <dbReference type="Proteomes" id="UP001232536"/>
    </source>
</evidence>
<dbReference type="EC" id="1.1.1.133" evidence="2"/>
<dbReference type="NCBIfam" id="TIGR01214">
    <property type="entry name" value="rmlD"/>
    <property type="match status" value="1"/>
</dbReference>
<accession>A0ABT9DD95</accession>
<comment type="caution">
    <text evidence="4">The sequence shown here is derived from an EMBL/GenBank/DDBJ whole genome shotgun (WGS) entry which is preliminary data.</text>
</comment>
<dbReference type="EMBL" id="JAUQYP010000002">
    <property type="protein sequence ID" value="MDO8108561.1"/>
    <property type="molecule type" value="Genomic_DNA"/>
</dbReference>
<evidence type="ECO:0000313" key="4">
    <source>
        <dbReference type="EMBL" id="MDO8108561.1"/>
    </source>
</evidence>
<dbReference type="InterPro" id="IPR029903">
    <property type="entry name" value="RmlD-like-bd"/>
</dbReference>
<keyword evidence="5" id="KW-1185">Reference proteome</keyword>
<evidence type="ECO:0000259" key="3">
    <source>
        <dbReference type="Pfam" id="PF04321"/>
    </source>
</evidence>
<organism evidence="4 5">
    <name type="scientific">Actinotalea lenta</name>
    <dbReference type="NCBI Taxonomy" id="3064654"/>
    <lineage>
        <taxon>Bacteria</taxon>
        <taxon>Bacillati</taxon>
        <taxon>Actinomycetota</taxon>
        <taxon>Actinomycetes</taxon>
        <taxon>Micrococcales</taxon>
        <taxon>Cellulomonadaceae</taxon>
        <taxon>Actinotalea</taxon>
    </lineage>
</organism>
<dbReference type="RefSeq" id="WP_304602253.1">
    <property type="nucleotide sequence ID" value="NZ_JAUQYP010000002.1"/>
</dbReference>
<reference evidence="4 5" key="1">
    <citation type="submission" date="2023-07" db="EMBL/GenBank/DDBJ databases">
        <title>Description of novel actinomycetes strains, isolated from tidal flat sediment.</title>
        <authorList>
            <person name="Lu C."/>
        </authorList>
    </citation>
    <scope>NUCLEOTIDE SEQUENCE [LARGE SCALE GENOMIC DNA]</scope>
    <source>
        <strain evidence="4 5">SYSU T00b441</strain>
    </source>
</reference>
<sequence>MRWLVVGAQGMLGQDLVDVLRAAGHEVVGVDRPEIDITDPDQCVTHVAGHDVVVNCAAWTAVDAAEDHEPEAFTVNGVGAAHLARAAHGAGARIVQISTDYVFDGDASDPYPADAPVGPRSAYGRTKVAGEWAVAAHAPDHLIVRTAWLYGARGACFPATIARVVREKGGADVVADQVGQPTWTVDLARLILRLVEAEVPAGTYHGTSAGRTSWYDFARAVVSAAGLDPETVRPTTSEAFVRPAHRPAWSVLSHDGLAAVGVEEIGDWQERWAEAAPQVLGTST</sequence>
<proteinExistence type="inferred from homology"/>
<dbReference type="PANTHER" id="PTHR10491">
    <property type="entry name" value="DTDP-4-DEHYDRORHAMNOSE REDUCTASE"/>
    <property type="match status" value="1"/>
</dbReference>
<dbReference type="InterPro" id="IPR005913">
    <property type="entry name" value="dTDP_dehydrorham_reduct"/>
</dbReference>
<protein>
    <recommendedName>
        <fullName evidence="2">dTDP-4-dehydrorhamnose reductase</fullName>
        <ecNumber evidence="2">1.1.1.133</ecNumber>
    </recommendedName>
</protein>
<keyword evidence="2" id="KW-0521">NADP</keyword>
<dbReference type="SUPFAM" id="SSF51735">
    <property type="entry name" value="NAD(P)-binding Rossmann-fold domains"/>
    <property type="match status" value="1"/>
</dbReference>
<dbReference type="Proteomes" id="UP001232536">
    <property type="component" value="Unassembled WGS sequence"/>
</dbReference>
<feature type="domain" description="RmlD-like substrate binding" evidence="3">
    <location>
        <begin position="1"/>
        <end position="275"/>
    </location>
</feature>
<comment type="function">
    <text evidence="2">Catalyzes the reduction of dTDP-6-deoxy-L-lyxo-4-hexulose to yield dTDP-L-rhamnose.</text>
</comment>
<dbReference type="GO" id="GO:0008831">
    <property type="term" value="F:dTDP-4-dehydrorhamnose reductase activity"/>
    <property type="evidence" value="ECO:0007669"/>
    <property type="project" value="UniProtKB-EC"/>
</dbReference>
<comment type="pathway">
    <text evidence="2">Carbohydrate biosynthesis; dTDP-L-rhamnose biosynthesis.</text>
</comment>
<keyword evidence="2 4" id="KW-0560">Oxidoreductase</keyword>
<dbReference type="PANTHER" id="PTHR10491:SF4">
    <property type="entry name" value="METHIONINE ADENOSYLTRANSFERASE 2 SUBUNIT BETA"/>
    <property type="match status" value="1"/>
</dbReference>
<gene>
    <name evidence="4" type="primary">rfbD</name>
    <name evidence="4" type="ORF">Q6348_15290</name>
</gene>